<evidence type="ECO:0000256" key="2">
    <source>
        <dbReference type="ARBA" id="ARBA00022475"/>
    </source>
</evidence>
<evidence type="ECO:0000256" key="1">
    <source>
        <dbReference type="ARBA" id="ARBA00004651"/>
    </source>
</evidence>
<evidence type="ECO:0000256" key="4">
    <source>
        <dbReference type="ARBA" id="ARBA00022692"/>
    </source>
</evidence>
<proteinExistence type="predicted"/>
<name>X1ARY7_9ZZZZ</name>
<dbReference type="GO" id="GO:0008233">
    <property type="term" value="F:peptidase activity"/>
    <property type="evidence" value="ECO:0007669"/>
    <property type="project" value="UniProtKB-KW"/>
</dbReference>
<evidence type="ECO:0000313" key="9">
    <source>
        <dbReference type="EMBL" id="GAG75058.1"/>
    </source>
</evidence>
<dbReference type="NCBIfam" id="TIGR04178">
    <property type="entry name" value="exo_archaeo"/>
    <property type="match status" value="1"/>
</dbReference>
<evidence type="ECO:0008006" key="10">
    <source>
        <dbReference type="Google" id="ProtNLM"/>
    </source>
</evidence>
<comment type="subcellular location">
    <subcellularLocation>
        <location evidence="1">Cell membrane</location>
        <topology evidence="1">Multi-pass membrane protein</topology>
    </subcellularLocation>
</comment>
<dbReference type="AlphaFoldDB" id="X1ARY7"/>
<evidence type="ECO:0000256" key="3">
    <source>
        <dbReference type="ARBA" id="ARBA00022670"/>
    </source>
</evidence>
<feature type="non-terminal residue" evidence="9">
    <location>
        <position position="102"/>
    </location>
</feature>
<dbReference type="InterPro" id="IPR019127">
    <property type="entry name" value="Exosortase"/>
</dbReference>
<evidence type="ECO:0000256" key="8">
    <source>
        <dbReference type="SAM" id="Phobius"/>
    </source>
</evidence>
<evidence type="ECO:0000256" key="7">
    <source>
        <dbReference type="ARBA" id="ARBA00023136"/>
    </source>
</evidence>
<keyword evidence="2" id="KW-1003">Cell membrane</keyword>
<dbReference type="GO" id="GO:0006508">
    <property type="term" value="P:proteolysis"/>
    <property type="evidence" value="ECO:0007669"/>
    <property type="project" value="UniProtKB-KW"/>
</dbReference>
<keyword evidence="6 8" id="KW-1133">Transmembrane helix</keyword>
<keyword evidence="4 8" id="KW-0812">Transmembrane</keyword>
<reference evidence="9" key="1">
    <citation type="journal article" date="2014" name="Front. Microbiol.">
        <title>High frequency of phylogenetically diverse reductive dehalogenase-homologous genes in deep subseafloor sedimentary metagenomes.</title>
        <authorList>
            <person name="Kawai M."/>
            <person name="Futagami T."/>
            <person name="Toyoda A."/>
            <person name="Takaki Y."/>
            <person name="Nishi S."/>
            <person name="Hori S."/>
            <person name="Arai W."/>
            <person name="Tsubouchi T."/>
            <person name="Morono Y."/>
            <person name="Uchiyama I."/>
            <person name="Ito T."/>
            <person name="Fujiyama A."/>
            <person name="Inagaki F."/>
            <person name="Takami H."/>
        </authorList>
    </citation>
    <scope>NUCLEOTIDE SEQUENCE</scope>
    <source>
        <strain evidence="9">Expedition CK06-06</strain>
    </source>
</reference>
<feature type="transmembrane region" description="Helical" evidence="8">
    <location>
        <begin position="75"/>
        <end position="101"/>
    </location>
</feature>
<evidence type="ECO:0000256" key="5">
    <source>
        <dbReference type="ARBA" id="ARBA00022801"/>
    </source>
</evidence>
<comment type="caution">
    <text evidence="9">The sequence shown here is derived from an EMBL/GenBank/DDBJ whole genome shotgun (WGS) entry which is preliminary data.</text>
</comment>
<keyword evidence="7 8" id="KW-0472">Membrane</keyword>
<dbReference type="EMBL" id="BART01018427">
    <property type="protein sequence ID" value="GAG75058.1"/>
    <property type="molecule type" value="Genomic_DNA"/>
</dbReference>
<evidence type="ECO:0000256" key="6">
    <source>
        <dbReference type="ARBA" id="ARBA00022989"/>
    </source>
</evidence>
<dbReference type="Pfam" id="PF09721">
    <property type="entry name" value="Exosortase_EpsH"/>
    <property type="match status" value="1"/>
</dbReference>
<protein>
    <recommendedName>
        <fullName evidence="10">Exosortase/archaeosortase family protein</fullName>
    </recommendedName>
</protein>
<accession>X1ARY7</accession>
<keyword evidence="3" id="KW-0645">Protease</keyword>
<gene>
    <name evidence="9" type="ORF">S01H4_34791</name>
</gene>
<organism evidence="9">
    <name type="scientific">marine sediment metagenome</name>
    <dbReference type="NCBI Taxonomy" id="412755"/>
    <lineage>
        <taxon>unclassified sequences</taxon>
        <taxon>metagenomes</taxon>
        <taxon>ecological metagenomes</taxon>
    </lineage>
</organism>
<sequence>MRHLAAKVAAALLNLISGMEATARGVVIDVIYKGQQLEPALNVAEACSGMRLLMAFLALGVAMAYLHSRPKGQRIVLLANIIPIAIFCNIVRVTATGFIYVL</sequence>
<dbReference type="InterPro" id="IPR026392">
    <property type="entry name" value="Exo/Archaeosortase_dom"/>
</dbReference>
<dbReference type="GO" id="GO:0005886">
    <property type="term" value="C:plasma membrane"/>
    <property type="evidence" value="ECO:0007669"/>
    <property type="project" value="UniProtKB-SubCell"/>
</dbReference>
<keyword evidence="5" id="KW-0378">Hydrolase</keyword>